<evidence type="ECO:0000313" key="2">
    <source>
        <dbReference type="EMBL" id="QKZ02946.1"/>
    </source>
</evidence>
<evidence type="ECO:0000256" key="1">
    <source>
        <dbReference type="SAM" id="SignalP"/>
    </source>
</evidence>
<feature type="chain" id="PRO_5028896566" description="Secreted protein" evidence="1">
    <location>
        <begin position="23"/>
        <end position="93"/>
    </location>
</feature>
<reference evidence="2 3" key="1">
    <citation type="submission" date="2020-06" db="EMBL/GenBank/DDBJ databases">
        <title>Pseudomonas eucalypticola sp. nov., an endophyte of Eucalyptus dunnii leaves with biocontrol ability of eucalyptus leaf blight.</title>
        <authorList>
            <person name="Liu Y."/>
            <person name="Song Z."/>
            <person name="Zeng H."/>
            <person name="Lu M."/>
            <person name="Wang X."/>
            <person name="Lian X."/>
            <person name="Zhang Q."/>
        </authorList>
    </citation>
    <scope>NUCLEOTIDE SEQUENCE [LARGE SCALE GENOMIC DNA]</scope>
    <source>
        <strain evidence="2 3">NP-1</strain>
    </source>
</reference>
<dbReference type="EMBL" id="CP056030">
    <property type="protein sequence ID" value="QKZ02946.1"/>
    <property type="molecule type" value="Genomic_DNA"/>
</dbReference>
<keyword evidence="3" id="KW-1185">Reference proteome</keyword>
<sequence>MKRLTLSGLCIATALLTSHAFAADDLCAANLQKIDDQDKTAGSASAQIMESNKEDIQKAQAAQASGDKATCIALSTRVLQEYEKATNTDGKTQ</sequence>
<name>A0A7D5HDV4_9PSED</name>
<evidence type="ECO:0000313" key="3">
    <source>
        <dbReference type="Proteomes" id="UP000509568"/>
    </source>
</evidence>
<keyword evidence="1" id="KW-0732">Signal</keyword>
<dbReference type="RefSeq" id="WP_158153874.1">
    <property type="nucleotide sequence ID" value="NZ_CP056030.1"/>
</dbReference>
<dbReference type="AlphaFoldDB" id="A0A7D5HDV4"/>
<protein>
    <recommendedName>
        <fullName evidence="4">Secreted protein</fullName>
    </recommendedName>
</protein>
<organism evidence="2 3">
    <name type="scientific">Pseudomonas eucalypticola</name>
    <dbReference type="NCBI Taxonomy" id="2599595"/>
    <lineage>
        <taxon>Bacteria</taxon>
        <taxon>Pseudomonadati</taxon>
        <taxon>Pseudomonadota</taxon>
        <taxon>Gammaproteobacteria</taxon>
        <taxon>Pseudomonadales</taxon>
        <taxon>Pseudomonadaceae</taxon>
        <taxon>Pseudomonas</taxon>
    </lineage>
</organism>
<dbReference type="Proteomes" id="UP000509568">
    <property type="component" value="Chromosome"/>
</dbReference>
<accession>A0A7D5HDV4</accession>
<dbReference type="KEGG" id="pez:HWQ56_03700"/>
<evidence type="ECO:0008006" key="4">
    <source>
        <dbReference type="Google" id="ProtNLM"/>
    </source>
</evidence>
<feature type="signal peptide" evidence="1">
    <location>
        <begin position="1"/>
        <end position="22"/>
    </location>
</feature>
<proteinExistence type="predicted"/>
<gene>
    <name evidence="2" type="ORF">HWQ56_03700</name>
</gene>